<dbReference type="EMBL" id="CP042434">
    <property type="protein sequence ID" value="QEC71488.1"/>
    <property type="molecule type" value="Genomic_DNA"/>
</dbReference>
<dbReference type="KEGG" id="agi:FSB73_07195"/>
<name>A0A5B8VMK9_9BACT</name>
<dbReference type="Gene3D" id="3.20.20.70">
    <property type="entry name" value="Aldolase class I"/>
    <property type="match status" value="1"/>
</dbReference>
<dbReference type="OrthoDB" id="1031955at2"/>
<dbReference type="InterPro" id="IPR013785">
    <property type="entry name" value="Aldolase_TIM"/>
</dbReference>
<dbReference type="RefSeq" id="WP_146780866.1">
    <property type="nucleotide sequence ID" value="NZ_CP042434.1"/>
</dbReference>
<keyword evidence="2" id="KW-1185">Reference proteome</keyword>
<gene>
    <name evidence="1" type="ORF">FSB73_07195</name>
</gene>
<evidence type="ECO:0008006" key="3">
    <source>
        <dbReference type="Google" id="ProtNLM"/>
    </source>
</evidence>
<organism evidence="1 2">
    <name type="scientific">Arachidicoccus ginsenosidivorans</name>
    <dbReference type="NCBI Taxonomy" id="496057"/>
    <lineage>
        <taxon>Bacteria</taxon>
        <taxon>Pseudomonadati</taxon>
        <taxon>Bacteroidota</taxon>
        <taxon>Chitinophagia</taxon>
        <taxon>Chitinophagales</taxon>
        <taxon>Chitinophagaceae</taxon>
        <taxon>Arachidicoccus</taxon>
    </lineage>
</organism>
<dbReference type="SUPFAM" id="SSF51445">
    <property type="entry name" value="(Trans)glycosidases"/>
    <property type="match status" value="1"/>
</dbReference>
<reference evidence="1 2" key="1">
    <citation type="journal article" date="2017" name="Int. J. Syst. Evol. Microbiol.">
        <title>Arachidicoccus ginsenosidivorans sp. nov., with ginsenoside-converting activity isolated from ginseng cultivating soil.</title>
        <authorList>
            <person name="Siddiqi M.Z."/>
            <person name="Aslam Z."/>
            <person name="Im W.T."/>
        </authorList>
    </citation>
    <scope>NUCLEOTIDE SEQUENCE [LARGE SCALE GENOMIC DNA]</scope>
    <source>
        <strain evidence="1 2">Gsoil 809</strain>
    </source>
</reference>
<evidence type="ECO:0000313" key="1">
    <source>
        <dbReference type="EMBL" id="QEC71488.1"/>
    </source>
</evidence>
<protein>
    <recommendedName>
        <fullName evidence="3">Alpha-galactosidase</fullName>
    </recommendedName>
</protein>
<dbReference type="AlphaFoldDB" id="A0A5B8VMK9"/>
<accession>A0A5B8VMK9</accession>
<proteinExistence type="predicted"/>
<sequence length="353" mass="39465">MFIDLDSFWDRMIEGGLDGNSDKLKAFVSYCNAKGFEPGIYWAPFTDWGKQGDRKVEGSDYSYKDVWTYINGKPLDVDGGRAMDPTHPGTRARIVKYIEFFKSLGFKMIKIDFLGHATLEADHYYDSRVTTGMEAFCNGMTFLDSVLDNKMLTYAAISPNLATARYVHMRRIACDAFKSIAETAYTLNSVTYGWWQGHMYDFMDADHVVFKDASIGENRARLASAVVTGSLITGDDYSKRGPWRTTAMKLLQNKDLLAIVGKDGKPFRPVVLEKGKAPSNVFEKRMGNKLYLGVFNYGENKTTMKLSLLRLGIKSPKSSKMIMGPSTAKADFSDGQVSIQLPGKDAAIFCLDL</sequence>
<dbReference type="Proteomes" id="UP000321291">
    <property type="component" value="Chromosome"/>
</dbReference>
<dbReference type="InterPro" id="IPR017853">
    <property type="entry name" value="GH"/>
</dbReference>
<evidence type="ECO:0000313" key="2">
    <source>
        <dbReference type="Proteomes" id="UP000321291"/>
    </source>
</evidence>